<dbReference type="GO" id="GO:0016020">
    <property type="term" value="C:membrane"/>
    <property type="evidence" value="ECO:0007669"/>
    <property type="project" value="UniProtKB-SubCell"/>
</dbReference>
<dbReference type="AlphaFoldDB" id="A0A2G5VJ38"/>
<feature type="transmembrane region" description="Helical" evidence="5">
    <location>
        <begin position="63"/>
        <end position="83"/>
    </location>
</feature>
<evidence type="ECO:0000256" key="1">
    <source>
        <dbReference type="ARBA" id="ARBA00004141"/>
    </source>
</evidence>
<protein>
    <recommendedName>
        <fullName evidence="8">Tetraspanin</fullName>
    </recommendedName>
</protein>
<reference evidence="7" key="1">
    <citation type="submission" date="2017-10" db="EMBL/GenBank/DDBJ databases">
        <title>Rapid genome shrinkage in a self-fertile nematode reveals novel sperm competition proteins.</title>
        <authorList>
            <person name="Yin D."/>
            <person name="Schwarz E.M."/>
            <person name="Thomas C.G."/>
            <person name="Felde R.L."/>
            <person name="Korf I.F."/>
            <person name="Cutter A.D."/>
            <person name="Schartner C.M."/>
            <person name="Ralston E.J."/>
            <person name="Meyer B.J."/>
            <person name="Haag E.S."/>
        </authorList>
    </citation>
    <scope>NUCLEOTIDE SEQUENCE [LARGE SCALE GENOMIC DNA]</scope>
    <source>
        <strain evidence="7">JU1422</strain>
    </source>
</reference>
<dbReference type="Proteomes" id="UP000230233">
    <property type="component" value="Chromosome I"/>
</dbReference>
<organism evidence="6 7">
    <name type="scientific">Caenorhabditis nigoni</name>
    <dbReference type="NCBI Taxonomy" id="1611254"/>
    <lineage>
        <taxon>Eukaryota</taxon>
        <taxon>Metazoa</taxon>
        <taxon>Ecdysozoa</taxon>
        <taxon>Nematoda</taxon>
        <taxon>Chromadorea</taxon>
        <taxon>Rhabditida</taxon>
        <taxon>Rhabditina</taxon>
        <taxon>Rhabditomorpha</taxon>
        <taxon>Rhabditoidea</taxon>
        <taxon>Rhabditidae</taxon>
        <taxon>Peloderinae</taxon>
        <taxon>Caenorhabditis</taxon>
    </lineage>
</organism>
<dbReference type="PANTHER" id="PTHR19282:SF452">
    <property type="entry name" value="LD03691P"/>
    <property type="match status" value="1"/>
</dbReference>
<evidence type="ECO:0008006" key="8">
    <source>
        <dbReference type="Google" id="ProtNLM"/>
    </source>
</evidence>
<keyword evidence="4 5" id="KW-0472">Membrane</keyword>
<dbReference type="FunFam" id="1.10.1450.10:FF:000042">
    <property type="entry name" value="Tetraspanin"/>
    <property type="match status" value="1"/>
</dbReference>
<evidence type="ECO:0000313" key="7">
    <source>
        <dbReference type="Proteomes" id="UP000230233"/>
    </source>
</evidence>
<dbReference type="Pfam" id="PF00335">
    <property type="entry name" value="Tetraspanin"/>
    <property type="match status" value="1"/>
</dbReference>
<keyword evidence="7" id="KW-1185">Reference proteome</keyword>
<dbReference type="STRING" id="1611254.A0A2G5VJ38"/>
<evidence type="ECO:0000313" key="6">
    <source>
        <dbReference type="EMBL" id="PIC51815.1"/>
    </source>
</evidence>
<proteinExistence type="predicted"/>
<keyword evidence="3 5" id="KW-1133">Transmembrane helix</keyword>
<feature type="transmembrane region" description="Helical" evidence="5">
    <location>
        <begin position="89"/>
        <end position="112"/>
    </location>
</feature>
<dbReference type="CDD" id="cd03156">
    <property type="entry name" value="uroplakin_I_like_LEL"/>
    <property type="match status" value="1"/>
</dbReference>
<name>A0A2G5VJ38_9PELO</name>
<gene>
    <name evidence="6" type="primary">Cni-tsp-15</name>
    <name evidence="6" type="synonym">Cnig_chr_I.g2174</name>
    <name evidence="6" type="ORF">B9Z55_002174</name>
</gene>
<feature type="transmembrane region" description="Helical" evidence="5">
    <location>
        <begin position="20"/>
        <end position="42"/>
    </location>
</feature>
<dbReference type="OrthoDB" id="438211at2759"/>
<dbReference type="InterPro" id="IPR018499">
    <property type="entry name" value="Tetraspanin/Peripherin"/>
</dbReference>
<accession>A0A2G5VJ38</accession>
<evidence type="ECO:0000256" key="4">
    <source>
        <dbReference type="ARBA" id="ARBA00023136"/>
    </source>
</evidence>
<dbReference type="EMBL" id="PDUG01000001">
    <property type="protein sequence ID" value="PIC51815.1"/>
    <property type="molecule type" value="Genomic_DNA"/>
</dbReference>
<dbReference type="SUPFAM" id="SSF48652">
    <property type="entry name" value="Tetraspanin"/>
    <property type="match status" value="1"/>
</dbReference>
<evidence type="ECO:0000256" key="3">
    <source>
        <dbReference type="ARBA" id="ARBA00022989"/>
    </source>
</evidence>
<sequence length="295" mass="32995">MGAFGNSAYGARGRLVKFSYIVTALISILFSISCICYGIWLLARRSQYAELVSPSLYVDVGRILVIISILSIANYLICFYAIFKEMRCIVTSCAVASIVIAVMLIIGGLIGLNFRDQLTHYTPLNLKMLTSLRELYGTHDMKGITESWDALQSNFKCCGVNGTDDAQIWKTSKWYMHQKAPKSLIPESCCIPSEIDRCRSNPFDSGSPPPYYTNTCYEPLQNDLLHVMNVASWLCITNAIVQTKSLEVKSSHILIPLQDVFFINIITSYSLSHLRSLQSNTTPIQRNGPITFNSL</sequence>
<dbReference type="Gene3D" id="1.10.1450.10">
    <property type="entry name" value="Tetraspanin"/>
    <property type="match status" value="1"/>
</dbReference>
<comment type="caution">
    <text evidence="6">The sequence shown here is derived from an EMBL/GenBank/DDBJ whole genome shotgun (WGS) entry which is preliminary data.</text>
</comment>
<evidence type="ECO:0000256" key="5">
    <source>
        <dbReference type="SAM" id="Phobius"/>
    </source>
</evidence>
<dbReference type="PANTHER" id="PTHR19282">
    <property type="entry name" value="TETRASPANIN"/>
    <property type="match status" value="1"/>
</dbReference>
<dbReference type="InterPro" id="IPR008952">
    <property type="entry name" value="Tetraspanin_EC2_sf"/>
</dbReference>
<evidence type="ECO:0000256" key="2">
    <source>
        <dbReference type="ARBA" id="ARBA00022692"/>
    </source>
</evidence>
<comment type="subcellular location">
    <subcellularLocation>
        <location evidence="1">Membrane</location>
        <topology evidence="1">Multi-pass membrane protein</topology>
    </subcellularLocation>
</comment>
<keyword evidence="2 5" id="KW-0812">Transmembrane</keyword>